<evidence type="ECO:0000313" key="1">
    <source>
        <dbReference type="EMBL" id="KAK9932621.1"/>
    </source>
</evidence>
<evidence type="ECO:0000313" key="2">
    <source>
        <dbReference type="Proteomes" id="UP001457282"/>
    </source>
</evidence>
<dbReference type="AlphaFoldDB" id="A0AAW1X932"/>
<keyword evidence="2" id="KW-1185">Reference proteome</keyword>
<gene>
    <name evidence="1" type="ORF">M0R45_019849</name>
</gene>
<dbReference type="EMBL" id="JBEDUW010000004">
    <property type="protein sequence ID" value="KAK9932621.1"/>
    <property type="molecule type" value="Genomic_DNA"/>
</dbReference>
<organism evidence="1 2">
    <name type="scientific">Rubus argutus</name>
    <name type="common">Southern blackberry</name>
    <dbReference type="NCBI Taxonomy" id="59490"/>
    <lineage>
        <taxon>Eukaryota</taxon>
        <taxon>Viridiplantae</taxon>
        <taxon>Streptophyta</taxon>
        <taxon>Embryophyta</taxon>
        <taxon>Tracheophyta</taxon>
        <taxon>Spermatophyta</taxon>
        <taxon>Magnoliopsida</taxon>
        <taxon>eudicotyledons</taxon>
        <taxon>Gunneridae</taxon>
        <taxon>Pentapetalae</taxon>
        <taxon>rosids</taxon>
        <taxon>fabids</taxon>
        <taxon>Rosales</taxon>
        <taxon>Rosaceae</taxon>
        <taxon>Rosoideae</taxon>
        <taxon>Rosoideae incertae sedis</taxon>
        <taxon>Rubus</taxon>
    </lineage>
</organism>
<name>A0AAW1X932_RUBAR</name>
<evidence type="ECO:0008006" key="3">
    <source>
        <dbReference type="Google" id="ProtNLM"/>
    </source>
</evidence>
<reference evidence="1 2" key="1">
    <citation type="journal article" date="2023" name="G3 (Bethesda)">
        <title>A chromosome-length genome assembly and annotation of blackberry (Rubus argutus, cv. 'Hillquist').</title>
        <authorList>
            <person name="Bruna T."/>
            <person name="Aryal R."/>
            <person name="Dudchenko O."/>
            <person name="Sargent D.J."/>
            <person name="Mead D."/>
            <person name="Buti M."/>
            <person name="Cavallini A."/>
            <person name="Hytonen T."/>
            <person name="Andres J."/>
            <person name="Pham M."/>
            <person name="Weisz D."/>
            <person name="Mascagni F."/>
            <person name="Usai G."/>
            <person name="Natali L."/>
            <person name="Bassil N."/>
            <person name="Fernandez G.E."/>
            <person name="Lomsadze A."/>
            <person name="Armour M."/>
            <person name="Olukolu B."/>
            <person name="Poorten T."/>
            <person name="Britton C."/>
            <person name="Davik J."/>
            <person name="Ashrafi H."/>
            <person name="Aiden E.L."/>
            <person name="Borodovsky M."/>
            <person name="Worthington M."/>
        </authorList>
    </citation>
    <scope>NUCLEOTIDE SEQUENCE [LARGE SCALE GENOMIC DNA]</scope>
    <source>
        <strain evidence="1">PI 553951</strain>
    </source>
</reference>
<accession>A0AAW1X932</accession>
<dbReference type="Proteomes" id="UP001457282">
    <property type="component" value="Unassembled WGS sequence"/>
</dbReference>
<proteinExistence type="predicted"/>
<comment type="caution">
    <text evidence="1">The sequence shown here is derived from an EMBL/GenBank/DDBJ whole genome shotgun (WGS) entry which is preliminary data.</text>
</comment>
<sequence>MIQYVESMAQPEVEQQVQIQTVEQFVQPEAGPSQRRAPKNKRYNHVQIKALKTFIAAHPTSTYEQKSLLGQQIGVPMKKEQVDREV</sequence>
<protein>
    <recommendedName>
        <fullName evidence="3">Homeobox domain-containing protein</fullName>
    </recommendedName>
</protein>